<sequence length="482" mass="52613">MVAVGAASSKEIGVLARTKMPLADPIDSLGRWSSSRCSLRVPPSSKEGRSISNCRCGGGEQAMCVQTDSLAIAVQTLSLKGGGRGRGVLPDRAQGAGIPARAGCRKVLPFRRGLSSEVVHSCLANVWEYGDRKAGLRCGVVGTCGTGLCQRRGRRGVWLMNGIGLRKLVRSGKRRSLVCRASDSESPSPPDDSASNNGSPANPPAAPGNPSAASEQKINFKSRREMLLEYVKTVQPEFMDRFIKHAPEQVVDAMRQTVTNMLGTLPPQFFEVTVSTVGENLAQLMYSVMMTGYMFRNAEYRMELQQSLAMTALPDPDRGSRLRGLQYEPGVQKSNVKGEVLRWHKTDGLESMDVVEYIELLESEIDELAKQVEESKKATDGKNSLLEYLKSLQPQNFKDLTSSAGEDALEAMNAFIQRLLGVSDPTTLKTTVSETTASELGKLLYWLMVVGYSIRNIEVRFDMERVLGMPVSPLAELPPGEF</sequence>
<organism evidence="2 3">
    <name type="scientific">Chara braunii</name>
    <name type="common">Braun's stonewort</name>
    <dbReference type="NCBI Taxonomy" id="69332"/>
    <lineage>
        <taxon>Eukaryota</taxon>
        <taxon>Viridiplantae</taxon>
        <taxon>Streptophyta</taxon>
        <taxon>Charophyceae</taxon>
        <taxon>Charales</taxon>
        <taxon>Characeae</taxon>
        <taxon>Chara</taxon>
    </lineage>
</organism>
<comment type="caution">
    <text evidence="2">The sequence shown here is derived from an EMBL/GenBank/DDBJ whole genome shotgun (WGS) entry which is preliminary data.</text>
</comment>
<name>A0A388KSD9_CHABU</name>
<dbReference type="OrthoDB" id="4115at2759"/>
<dbReference type="AlphaFoldDB" id="A0A388KSD9"/>
<dbReference type="PANTHER" id="PTHR33598">
    <property type="entry name" value="OS02G0833400 PROTEIN"/>
    <property type="match status" value="1"/>
</dbReference>
<proteinExistence type="predicted"/>
<accession>A0A388KSD9</accession>
<dbReference type="InterPro" id="IPR008479">
    <property type="entry name" value="DUF760"/>
</dbReference>
<protein>
    <submittedName>
        <fullName evidence="2">Uncharacterized protein</fullName>
    </submittedName>
</protein>
<dbReference type="Proteomes" id="UP000265515">
    <property type="component" value="Unassembled WGS sequence"/>
</dbReference>
<dbReference type="Pfam" id="PF05542">
    <property type="entry name" value="DUF760"/>
    <property type="match status" value="2"/>
</dbReference>
<reference evidence="2 3" key="1">
    <citation type="journal article" date="2018" name="Cell">
        <title>The Chara Genome: Secondary Complexity and Implications for Plant Terrestrialization.</title>
        <authorList>
            <person name="Nishiyama T."/>
            <person name="Sakayama H."/>
            <person name="Vries J.D."/>
            <person name="Buschmann H."/>
            <person name="Saint-Marcoux D."/>
            <person name="Ullrich K.K."/>
            <person name="Haas F.B."/>
            <person name="Vanderstraeten L."/>
            <person name="Becker D."/>
            <person name="Lang D."/>
            <person name="Vosolsobe S."/>
            <person name="Rombauts S."/>
            <person name="Wilhelmsson P.K.I."/>
            <person name="Janitza P."/>
            <person name="Kern R."/>
            <person name="Heyl A."/>
            <person name="Rumpler F."/>
            <person name="Villalobos L.I.A.C."/>
            <person name="Clay J.M."/>
            <person name="Skokan R."/>
            <person name="Toyoda A."/>
            <person name="Suzuki Y."/>
            <person name="Kagoshima H."/>
            <person name="Schijlen E."/>
            <person name="Tajeshwar N."/>
            <person name="Catarino B."/>
            <person name="Hetherington A.J."/>
            <person name="Saltykova A."/>
            <person name="Bonnot C."/>
            <person name="Breuninger H."/>
            <person name="Symeonidi A."/>
            <person name="Radhakrishnan G.V."/>
            <person name="Van Nieuwerburgh F."/>
            <person name="Deforce D."/>
            <person name="Chang C."/>
            <person name="Karol K.G."/>
            <person name="Hedrich R."/>
            <person name="Ulvskov P."/>
            <person name="Glockner G."/>
            <person name="Delwiche C.F."/>
            <person name="Petrasek J."/>
            <person name="Van de Peer Y."/>
            <person name="Friml J."/>
            <person name="Beilby M."/>
            <person name="Dolan L."/>
            <person name="Kohara Y."/>
            <person name="Sugano S."/>
            <person name="Fujiyama A."/>
            <person name="Delaux P.-M."/>
            <person name="Quint M."/>
            <person name="TheiBen G."/>
            <person name="Hagemann M."/>
            <person name="Harholt J."/>
            <person name="Dunand C."/>
            <person name="Zachgo S."/>
            <person name="Langdale J."/>
            <person name="Maumus F."/>
            <person name="Straeten D.V.D."/>
            <person name="Gould S.B."/>
            <person name="Rensing S.A."/>
        </authorList>
    </citation>
    <scope>NUCLEOTIDE SEQUENCE [LARGE SCALE GENOMIC DNA]</scope>
    <source>
        <strain evidence="2 3">S276</strain>
    </source>
</reference>
<keyword evidence="3" id="KW-1185">Reference proteome</keyword>
<evidence type="ECO:0000313" key="3">
    <source>
        <dbReference type="Proteomes" id="UP000265515"/>
    </source>
</evidence>
<dbReference type="PANTHER" id="PTHR33598:SF4">
    <property type="entry name" value="OS02G0833400 PROTEIN"/>
    <property type="match status" value="1"/>
</dbReference>
<dbReference type="Gramene" id="GBG72981">
    <property type="protein sequence ID" value="GBG72981"/>
    <property type="gene ID" value="CBR_g12699"/>
</dbReference>
<gene>
    <name evidence="2" type="ORF">CBR_g12699</name>
</gene>
<dbReference type="STRING" id="69332.A0A388KSD9"/>
<dbReference type="EMBL" id="BFEA01000175">
    <property type="protein sequence ID" value="GBG72981.1"/>
    <property type="molecule type" value="Genomic_DNA"/>
</dbReference>
<evidence type="ECO:0000313" key="2">
    <source>
        <dbReference type="EMBL" id="GBG72981.1"/>
    </source>
</evidence>
<feature type="compositionally biased region" description="Low complexity" evidence="1">
    <location>
        <begin position="191"/>
        <end position="200"/>
    </location>
</feature>
<evidence type="ECO:0000256" key="1">
    <source>
        <dbReference type="SAM" id="MobiDB-lite"/>
    </source>
</evidence>
<feature type="region of interest" description="Disordered" evidence="1">
    <location>
        <begin position="176"/>
        <end position="215"/>
    </location>
</feature>